<comment type="cofactor">
    <cofactor evidence="1">
        <name>pyridoxal 5'-phosphate</name>
        <dbReference type="ChEBI" id="CHEBI:597326"/>
    </cofactor>
</comment>
<dbReference type="RefSeq" id="WP_072725819.1">
    <property type="nucleotide sequence ID" value="NZ_FQXH01000023.1"/>
</dbReference>
<dbReference type="STRING" id="1123350.SAMN02744040_01872"/>
<dbReference type="AlphaFoldDB" id="A0A1M5SRJ6"/>
<dbReference type="SUPFAM" id="SSF53383">
    <property type="entry name" value="PLP-dependent transferases"/>
    <property type="match status" value="1"/>
</dbReference>
<organism evidence="4 5">
    <name type="scientific">Tepidibacter thalassicus DSM 15285</name>
    <dbReference type="NCBI Taxonomy" id="1123350"/>
    <lineage>
        <taxon>Bacteria</taxon>
        <taxon>Bacillati</taxon>
        <taxon>Bacillota</taxon>
        <taxon>Clostridia</taxon>
        <taxon>Peptostreptococcales</taxon>
        <taxon>Peptostreptococcaceae</taxon>
        <taxon>Tepidibacter</taxon>
    </lineage>
</organism>
<sequence>MINLGHGADVASMMLKYGKRENILDFSSNINPYIPENIDKYILEGLNLSTKYPDVEYLNLRKNIGNYLDLDYEYIIPGNGASEIIYLLMKVLDGPVGIVNPTFSEYERAAKINNKKVIDLYFGKNFELDINSIKENINKFKSLFICNPNNPSGNVESLIEVLEILKKKNKFLIVDETFMEFVYQNEKYTLVNLIKEYDNLFIIKAITKFFGLPGIRLGYGITSNKNIISKIWEYKEPWTVNSFAENICGYIFKDKKYIERTKNYFRKEIKFMIENLNKIKNIEVFESSTNFILLKLKKYNSSYIKEKLFVEKNILIRDASNFKGLDTSYIRVAVKKREENEVLINALKEILGV</sequence>
<dbReference type="CDD" id="cd00609">
    <property type="entry name" value="AAT_like"/>
    <property type="match status" value="1"/>
</dbReference>
<dbReference type="OrthoDB" id="9813612at2"/>
<accession>A0A1M5SRJ6</accession>
<evidence type="ECO:0000313" key="4">
    <source>
        <dbReference type="EMBL" id="SHH41047.1"/>
    </source>
</evidence>
<keyword evidence="2" id="KW-0663">Pyridoxal phosphate</keyword>
<dbReference type="InterPro" id="IPR004839">
    <property type="entry name" value="Aminotransferase_I/II_large"/>
</dbReference>
<reference evidence="5" key="1">
    <citation type="submission" date="2016-11" db="EMBL/GenBank/DDBJ databases">
        <authorList>
            <person name="Varghese N."/>
            <person name="Submissions S."/>
        </authorList>
    </citation>
    <scope>NUCLEOTIDE SEQUENCE [LARGE SCALE GENOMIC DNA]</scope>
    <source>
        <strain evidence="5">DSM 15285</strain>
    </source>
</reference>
<dbReference type="PANTHER" id="PTHR42885">
    <property type="entry name" value="HISTIDINOL-PHOSPHATE AMINOTRANSFERASE-RELATED"/>
    <property type="match status" value="1"/>
</dbReference>
<evidence type="ECO:0000313" key="5">
    <source>
        <dbReference type="Proteomes" id="UP000242520"/>
    </source>
</evidence>
<dbReference type="Proteomes" id="UP000242520">
    <property type="component" value="Unassembled WGS sequence"/>
</dbReference>
<protein>
    <submittedName>
        <fullName evidence="4">Threonine-phosphate decarboxylase</fullName>
    </submittedName>
</protein>
<dbReference type="PANTHER" id="PTHR42885:SF1">
    <property type="entry name" value="THREONINE-PHOSPHATE DECARBOXYLASE"/>
    <property type="match status" value="1"/>
</dbReference>
<dbReference type="GO" id="GO:0003824">
    <property type="term" value="F:catalytic activity"/>
    <property type="evidence" value="ECO:0007669"/>
    <property type="project" value="UniProtKB-ARBA"/>
</dbReference>
<dbReference type="Pfam" id="PF00155">
    <property type="entry name" value="Aminotran_1_2"/>
    <property type="match status" value="1"/>
</dbReference>
<evidence type="ECO:0000256" key="1">
    <source>
        <dbReference type="ARBA" id="ARBA00001933"/>
    </source>
</evidence>
<dbReference type="InterPro" id="IPR015424">
    <property type="entry name" value="PyrdxlP-dep_Trfase"/>
</dbReference>
<feature type="domain" description="Aminotransferase class I/classII large" evidence="3">
    <location>
        <begin position="23"/>
        <end position="347"/>
    </location>
</feature>
<proteinExistence type="predicted"/>
<name>A0A1M5SRJ6_9FIRM</name>
<dbReference type="InterPro" id="IPR015421">
    <property type="entry name" value="PyrdxlP-dep_Trfase_major"/>
</dbReference>
<dbReference type="InterPro" id="IPR015422">
    <property type="entry name" value="PyrdxlP-dep_Trfase_small"/>
</dbReference>
<evidence type="ECO:0000259" key="3">
    <source>
        <dbReference type="Pfam" id="PF00155"/>
    </source>
</evidence>
<dbReference type="GO" id="GO:0030170">
    <property type="term" value="F:pyridoxal phosphate binding"/>
    <property type="evidence" value="ECO:0007669"/>
    <property type="project" value="InterPro"/>
</dbReference>
<dbReference type="Gene3D" id="3.40.640.10">
    <property type="entry name" value="Type I PLP-dependent aspartate aminotransferase-like (Major domain)"/>
    <property type="match status" value="1"/>
</dbReference>
<dbReference type="EMBL" id="FQXH01000023">
    <property type="protein sequence ID" value="SHH41047.1"/>
    <property type="molecule type" value="Genomic_DNA"/>
</dbReference>
<dbReference type="Gene3D" id="3.90.1150.10">
    <property type="entry name" value="Aspartate Aminotransferase, domain 1"/>
    <property type="match status" value="1"/>
</dbReference>
<evidence type="ECO:0000256" key="2">
    <source>
        <dbReference type="ARBA" id="ARBA00022898"/>
    </source>
</evidence>
<keyword evidence="5" id="KW-1185">Reference proteome</keyword>
<gene>
    <name evidence="4" type="ORF">SAMN02744040_01872</name>
</gene>